<dbReference type="SUPFAM" id="SSF52540">
    <property type="entry name" value="P-loop containing nucleoside triphosphate hydrolases"/>
    <property type="match status" value="1"/>
</dbReference>
<dbReference type="GO" id="GO:0043138">
    <property type="term" value="F:3'-5' DNA helicase activity"/>
    <property type="evidence" value="ECO:0007669"/>
    <property type="project" value="TreeGrafter"/>
</dbReference>
<accession>A0A923DY06</accession>
<proteinExistence type="predicted"/>
<evidence type="ECO:0000313" key="7">
    <source>
        <dbReference type="EMBL" id="MBB2143992.1"/>
    </source>
</evidence>
<keyword evidence="1 5" id="KW-0547">Nucleotide-binding</keyword>
<keyword evidence="8" id="KW-1185">Reference proteome</keyword>
<sequence length="663" mass="75853">MDRTMSQAITTIKQIIDANHLKADDFTNFVLQGGAGSGKTESLKEIIGYISSTYPDKKIACITHTNIAVDEIIVRVGDYYEISTIHSFLNKLIRNYRKNIKEVIGQIFYLQQPTVPGHEEYKKVYTKYATKLFSITGETAAKVTGKREYDKSPASFDAQLQDDIQALNQVIANIIEAQHHSQIHYNESRFDSLKELSFSHDSLLIISCALCERFPLLPKIISDKYDFIFIDEYQDSAPEVVRIFLELLPKNRNTTIGLFGDSMQGIYDDGIGDVQYYVDQGLLRKVEKEDNFRCSQGVVDYINILRNDGIEQEVALKDGETAEQRKGEVKVFFRGYGAKPGPFSPGDQKAAYADALNELIAQSLAQFDHPDTKVLMLTNKSISSEVGFKKLYKLFDDRYTEVKEEIEKELAKIQVSELVELCRAYSAQAYNPLMVALKKRGFVIRSVKDKQVLSDHFKYLLESGLSMQGALAYALEKKLIRKSERHTNYLVARIQLLAELEADGDFKVLENLYNGGSNTRARLLSNHDIAITDEEFDNFHQQLKRKNFAIGFLSDDIPFEEVLNYYSYLNEETGYITMHKTKGSGIKNVIVVLDEYLWNKYNFKSVYDTHTDPNARLRNQKLFYVACSRAISNLAIVRMIVDQEEEELMKEYFSHCDFIPLPQ</sequence>
<feature type="domain" description="UvrD-like helicase ATP-binding" evidence="6">
    <location>
        <begin position="12"/>
        <end position="295"/>
    </location>
</feature>
<evidence type="ECO:0000313" key="8">
    <source>
        <dbReference type="Proteomes" id="UP000601055"/>
    </source>
</evidence>
<dbReference type="InterPro" id="IPR027417">
    <property type="entry name" value="P-loop_NTPase"/>
</dbReference>
<dbReference type="PANTHER" id="PTHR11070:SF67">
    <property type="entry name" value="DNA 3'-5' HELICASE"/>
    <property type="match status" value="1"/>
</dbReference>
<dbReference type="AlphaFoldDB" id="A0A923DY06"/>
<dbReference type="GO" id="GO:0016787">
    <property type="term" value="F:hydrolase activity"/>
    <property type="evidence" value="ECO:0007669"/>
    <property type="project" value="UniProtKB-UniRule"/>
</dbReference>
<dbReference type="InterPro" id="IPR014016">
    <property type="entry name" value="UvrD-like_ATP-bd"/>
</dbReference>
<dbReference type="Gene3D" id="3.40.50.300">
    <property type="entry name" value="P-loop containing nucleotide triphosphate hydrolases"/>
    <property type="match status" value="2"/>
</dbReference>
<name>A0A923DY06_9SPHI</name>
<dbReference type="Pfam" id="PF00580">
    <property type="entry name" value="UvrD-helicase"/>
    <property type="match status" value="1"/>
</dbReference>
<dbReference type="EMBL" id="WNXD01000001">
    <property type="protein sequence ID" value="MBB2143992.1"/>
    <property type="molecule type" value="Genomic_DNA"/>
</dbReference>
<keyword evidence="4 5" id="KW-0067">ATP-binding</keyword>
<reference evidence="7" key="1">
    <citation type="submission" date="2019-11" db="EMBL/GenBank/DDBJ databases">
        <title>Description of Pedobacter sp. LMG 31464T.</title>
        <authorList>
            <person name="Carlier A."/>
            <person name="Qi S."/>
            <person name="Vandamme P."/>
        </authorList>
    </citation>
    <scope>NUCLEOTIDE SEQUENCE</scope>
    <source>
        <strain evidence="7">LMG 31464</strain>
    </source>
</reference>
<dbReference type="PANTHER" id="PTHR11070">
    <property type="entry name" value="UVRD / RECB / PCRA DNA HELICASE FAMILY MEMBER"/>
    <property type="match status" value="1"/>
</dbReference>
<dbReference type="GO" id="GO:0005524">
    <property type="term" value="F:ATP binding"/>
    <property type="evidence" value="ECO:0007669"/>
    <property type="project" value="UniProtKB-UniRule"/>
</dbReference>
<evidence type="ECO:0000256" key="5">
    <source>
        <dbReference type="PROSITE-ProRule" id="PRU00560"/>
    </source>
</evidence>
<gene>
    <name evidence="7" type="ORF">GM921_00715</name>
</gene>
<dbReference type="GO" id="GO:0003677">
    <property type="term" value="F:DNA binding"/>
    <property type="evidence" value="ECO:0007669"/>
    <property type="project" value="InterPro"/>
</dbReference>
<evidence type="ECO:0000256" key="3">
    <source>
        <dbReference type="ARBA" id="ARBA00022806"/>
    </source>
</evidence>
<dbReference type="GO" id="GO:0005829">
    <property type="term" value="C:cytosol"/>
    <property type="evidence" value="ECO:0007669"/>
    <property type="project" value="TreeGrafter"/>
</dbReference>
<evidence type="ECO:0000256" key="4">
    <source>
        <dbReference type="ARBA" id="ARBA00022840"/>
    </source>
</evidence>
<feature type="binding site" evidence="5">
    <location>
        <begin position="33"/>
        <end position="40"/>
    </location>
    <ligand>
        <name>ATP</name>
        <dbReference type="ChEBI" id="CHEBI:30616"/>
    </ligand>
</feature>
<dbReference type="GO" id="GO:0000725">
    <property type="term" value="P:recombinational repair"/>
    <property type="evidence" value="ECO:0007669"/>
    <property type="project" value="TreeGrafter"/>
</dbReference>
<evidence type="ECO:0000259" key="6">
    <source>
        <dbReference type="PROSITE" id="PS51198"/>
    </source>
</evidence>
<keyword evidence="2 5" id="KW-0378">Hydrolase</keyword>
<dbReference type="Proteomes" id="UP000601055">
    <property type="component" value="Unassembled WGS sequence"/>
</dbReference>
<evidence type="ECO:0000256" key="2">
    <source>
        <dbReference type="ARBA" id="ARBA00022801"/>
    </source>
</evidence>
<organism evidence="7 8">
    <name type="scientific">Pedobacter planticolens</name>
    <dbReference type="NCBI Taxonomy" id="2679964"/>
    <lineage>
        <taxon>Bacteria</taxon>
        <taxon>Pseudomonadati</taxon>
        <taxon>Bacteroidota</taxon>
        <taxon>Sphingobacteriia</taxon>
        <taxon>Sphingobacteriales</taxon>
        <taxon>Sphingobacteriaceae</taxon>
        <taxon>Pedobacter</taxon>
    </lineage>
</organism>
<comment type="caution">
    <text evidence="7">The sequence shown here is derived from an EMBL/GenBank/DDBJ whole genome shotgun (WGS) entry which is preliminary data.</text>
</comment>
<dbReference type="PROSITE" id="PS51198">
    <property type="entry name" value="UVRD_HELICASE_ATP_BIND"/>
    <property type="match status" value="1"/>
</dbReference>
<protein>
    <submittedName>
        <fullName evidence="7">AAA family ATPase</fullName>
    </submittedName>
</protein>
<evidence type="ECO:0000256" key="1">
    <source>
        <dbReference type="ARBA" id="ARBA00022741"/>
    </source>
</evidence>
<dbReference type="InterPro" id="IPR000212">
    <property type="entry name" value="DNA_helicase_UvrD/REP"/>
</dbReference>
<keyword evidence="3 5" id="KW-0347">Helicase</keyword>